<organism evidence="6 7">
    <name type="scientific">Cucurbita argyrosperma subsp. sororia</name>
    <dbReference type="NCBI Taxonomy" id="37648"/>
    <lineage>
        <taxon>Eukaryota</taxon>
        <taxon>Viridiplantae</taxon>
        <taxon>Streptophyta</taxon>
        <taxon>Embryophyta</taxon>
        <taxon>Tracheophyta</taxon>
        <taxon>Spermatophyta</taxon>
        <taxon>Magnoliopsida</taxon>
        <taxon>eudicotyledons</taxon>
        <taxon>Gunneridae</taxon>
        <taxon>Pentapetalae</taxon>
        <taxon>rosids</taxon>
        <taxon>fabids</taxon>
        <taxon>Cucurbitales</taxon>
        <taxon>Cucurbitaceae</taxon>
        <taxon>Cucurbiteae</taxon>
        <taxon>Cucurbita</taxon>
    </lineage>
</organism>
<comment type="similarity">
    <text evidence="1">Belongs to the jacalin lectin family.</text>
</comment>
<evidence type="ECO:0000256" key="3">
    <source>
        <dbReference type="ARBA" id="ARBA00022737"/>
    </source>
</evidence>
<proteinExistence type="inferred from homology"/>
<evidence type="ECO:0000259" key="4">
    <source>
        <dbReference type="PROSITE" id="PS50081"/>
    </source>
</evidence>
<keyword evidence="2" id="KW-0430">Lectin</keyword>
<dbReference type="InterPro" id="IPR004146">
    <property type="entry name" value="DC1"/>
</dbReference>
<reference evidence="6 7" key="1">
    <citation type="journal article" date="2021" name="Hortic Res">
        <title>The domestication of Cucurbita argyrosperma as revealed by the genome of its wild relative.</title>
        <authorList>
            <person name="Barrera-Redondo J."/>
            <person name="Sanchez-de la Vega G."/>
            <person name="Aguirre-Liguori J.A."/>
            <person name="Castellanos-Morales G."/>
            <person name="Gutierrez-Guerrero Y.T."/>
            <person name="Aguirre-Dugua X."/>
            <person name="Aguirre-Planter E."/>
            <person name="Tenaillon M.I."/>
            <person name="Lira-Saade R."/>
            <person name="Eguiarte L.E."/>
        </authorList>
    </citation>
    <scope>NUCLEOTIDE SEQUENCE [LARGE SCALE GENOMIC DNA]</scope>
    <source>
        <strain evidence="6">JBR-2021</strain>
    </source>
</reference>
<comment type="caution">
    <text evidence="6">The sequence shown here is derived from an EMBL/GenBank/DDBJ whole genome shotgun (WGS) entry which is preliminary data.</text>
</comment>
<dbReference type="Pfam" id="PF03107">
    <property type="entry name" value="C1_2"/>
    <property type="match status" value="4"/>
</dbReference>
<sequence length="1107" mass="125366">MFCCVCKKELFPPAFICSLCKFYIHQSCIHLPPQILSRFHPHHPLSLTETNSDHCHCCWQMPRDCFYICTHCQFIVDIKCILADTKRPGLNLLGKHFSHSHPLILHSEITTSKLVACHICGLLLVPGPTYFCSKCSIRFHKACAELPQEILKPDRHHHPLFLYPHAPLQPFCNTCKNQCSRFVYSCVECDFNLHVMCLASSHHKHDFIRFRTIINFRCLLCGWLGHGFPWFCSICHLLAHENCAELPPSLLVVGHDCPLTFTYSHPFEDHSKLACEICRKKVEPQFAAYSCSECSYVVHLDCAGKKYMRGQTKRDSLKINPLGDEAPASNNSSKKTFEEVGSVEILHSNCEQDLILCKEEGDIDKQCRRCMRRFSVAKPSYSYSCVKCGFFLHKDCADLPVTKRHPLHKHPLTLITTQDVAFQCHTCLQFCHGHAYHCEECLYTLDIRCVLIETRKLKHPSHQHLLSLAQNHEDKICSGCGESNQAVFECDDGCNNFSLDYRCATLPQKARCRFDGGLMDLSFSVEDKTGEYYCDVCEEERNPKVCFYYCKTCRLAAHPECILGEYPWLKYGSYETHKHLLSLVAEGQRDYSDCEHCGKPCAALASDLKVTPRKKNKKKGIEPRKCLATLQRMKDEEGSPDTTVKIEILGCKEGGGPWDDGAYSTIRRLLIYHGHWICSLHVEYDKNGHSIWGSKHGGNEGSLSEVMLDYPYEYLISISGYFGSIGHYRIAADVIRSLILQTNRKTYGPFGMEEGTKFSFPIMGAKIVGLHGRCGWFLDAIGLYIQPIPRIQLKNYSLGPFGGKGGHPWEYVFRSIRRFVVNHEQWIHSIQFEYEDKNGKLVWSKKHGDRDGSSKSEVVLESPDEHFVSIHGYYSHIRAMGDPATVIRSLTFATNRRTYGPFGAEDGTRFSFPIMGTNIVGVNGRSGWYLDAIGLYLGTTQKAKAEMEPAASPAPEIQEVPSKLRQYGGEGGDGWEDMFRSMRRLVVRHGLWIDSIQFEYEDDNGNIVWSRKHGGDGGSPSEVVLGFPGEHLVSIHGYYSDLRSWGLGITVIRSLTLETNKRTYGPFGVEDGSKFSYPTVGSKVVGFHGRSGWYLDAIGLHVVSIQE</sequence>
<dbReference type="SMART" id="SM00915">
    <property type="entry name" value="Jacalin"/>
    <property type="match status" value="3"/>
</dbReference>
<dbReference type="Pfam" id="PF01419">
    <property type="entry name" value="Jacalin"/>
    <property type="match status" value="3"/>
</dbReference>
<dbReference type="GO" id="GO:0005537">
    <property type="term" value="F:D-mannose binding"/>
    <property type="evidence" value="ECO:0007669"/>
    <property type="project" value="UniProtKB-ARBA"/>
</dbReference>
<feature type="domain" description="Jacalin-type lectin" evidence="5">
    <location>
        <begin position="961"/>
        <end position="1104"/>
    </location>
</feature>
<dbReference type="InterPro" id="IPR002219">
    <property type="entry name" value="PKC_DAG/PE"/>
</dbReference>
<evidence type="ECO:0000313" key="7">
    <source>
        <dbReference type="Proteomes" id="UP000685013"/>
    </source>
</evidence>
<evidence type="ECO:0008006" key="8">
    <source>
        <dbReference type="Google" id="ProtNLM"/>
    </source>
</evidence>
<dbReference type="AlphaFoldDB" id="A0AAV6N5N7"/>
<dbReference type="InterPro" id="IPR033734">
    <property type="entry name" value="Jacalin-like_lectin_dom_plant"/>
</dbReference>
<dbReference type="EMBL" id="JAGKQH010000009">
    <property type="protein sequence ID" value="KAG6591309.1"/>
    <property type="molecule type" value="Genomic_DNA"/>
</dbReference>
<dbReference type="FunFam" id="2.100.10.30:FF:000001">
    <property type="entry name" value="Jacalin-related lectin 33"/>
    <property type="match status" value="3"/>
</dbReference>
<evidence type="ECO:0000259" key="5">
    <source>
        <dbReference type="PROSITE" id="PS51752"/>
    </source>
</evidence>
<gene>
    <name evidence="6" type="ORF">SDJN03_13655</name>
</gene>
<keyword evidence="7" id="KW-1185">Reference proteome</keyword>
<feature type="domain" description="Jacalin-type lectin" evidence="5">
    <location>
        <begin position="643"/>
        <end position="787"/>
    </location>
</feature>
<evidence type="ECO:0000256" key="1">
    <source>
        <dbReference type="ARBA" id="ARBA00006568"/>
    </source>
</evidence>
<feature type="domain" description="Phorbol-ester/DAG-type" evidence="4">
    <location>
        <begin position="1"/>
        <end position="36"/>
    </location>
</feature>
<evidence type="ECO:0000313" key="6">
    <source>
        <dbReference type="EMBL" id="KAG6591309.1"/>
    </source>
</evidence>
<keyword evidence="3" id="KW-0677">Repeat</keyword>
<dbReference type="PANTHER" id="PTHR47293:SF68">
    <property type="entry name" value="JACALIN-RELATED LECTIN 3"/>
    <property type="match status" value="1"/>
</dbReference>
<dbReference type="GO" id="GO:0005536">
    <property type="term" value="F:D-glucose binding"/>
    <property type="evidence" value="ECO:0007669"/>
    <property type="project" value="UniProtKB-ARBA"/>
</dbReference>
<dbReference type="InterPro" id="IPR001229">
    <property type="entry name" value="Jacalin-like_lectin_dom"/>
</dbReference>
<dbReference type="PROSITE" id="PS50081">
    <property type="entry name" value="ZF_DAG_PE_2"/>
    <property type="match status" value="1"/>
</dbReference>
<feature type="domain" description="Jacalin-type lectin" evidence="5">
    <location>
        <begin position="795"/>
        <end position="939"/>
    </location>
</feature>
<dbReference type="SMART" id="SM00109">
    <property type="entry name" value="C1"/>
    <property type="match status" value="4"/>
</dbReference>
<dbReference type="PROSITE" id="PS51752">
    <property type="entry name" value="JACALIN_LECTIN"/>
    <property type="match status" value="3"/>
</dbReference>
<evidence type="ECO:0000256" key="2">
    <source>
        <dbReference type="ARBA" id="ARBA00022734"/>
    </source>
</evidence>
<dbReference type="Proteomes" id="UP000685013">
    <property type="component" value="Chromosome 9"/>
</dbReference>
<dbReference type="CDD" id="cd09612">
    <property type="entry name" value="Jacalin"/>
    <property type="match status" value="3"/>
</dbReference>
<accession>A0AAV6N5N7</accession>
<feature type="non-terminal residue" evidence="6">
    <location>
        <position position="1"/>
    </location>
</feature>
<dbReference type="PANTHER" id="PTHR47293">
    <property type="entry name" value="JACALIN-RELATED LECTIN 3"/>
    <property type="match status" value="1"/>
</dbReference>
<name>A0AAV6N5N7_9ROSI</name>
<protein>
    <recommendedName>
        <fullName evidence="8">Cysteine/Histidine-rich C1 domain family protein</fullName>
    </recommendedName>
</protein>